<comment type="subcellular location">
    <subcellularLocation>
        <location evidence="1">Secreted</location>
    </subcellularLocation>
</comment>
<reference evidence="10" key="3">
    <citation type="submission" date="2025-09" db="UniProtKB">
        <authorList>
            <consortium name="Ensembl"/>
        </authorList>
    </citation>
    <scope>IDENTIFICATION</scope>
</reference>
<evidence type="ECO:0000313" key="10">
    <source>
        <dbReference type="Ensembl" id="ENSSFOP00015001382.1"/>
    </source>
</evidence>
<dbReference type="Proteomes" id="UP000694397">
    <property type="component" value="Chromosome 23"/>
</dbReference>
<evidence type="ECO:0000256" key="3">
    <source>
        <dbReference type="ARBA" id="ARBA00022703"/>
    </source>
</evidence>
<dbReference type="InterPro" id="IPR052459">
    <property type="entry name" value="TNFRSF_decoy_receptor"/>
</dbReference>
<gene>
    <name evidence="10" type="primary">LOC108919219</name>
</gene>
<evidence type="ECO:0000256" key="2">
    <source>
        <dbReference type="ARBA" id="ARBA00022525"/>
    </source>
</evidence>
<name>A0A8C9QR28_SCLFO</name>
<dbReference type="InterPro" id="IPR048522">
    <property type="entry name" value="Death_3_fish"/>
</dbReference>
<reference evidence="10" key="2">
    <citation type="submission" date="2025-08" db="UniProtKB">
        <authorList>
            <consortium name="Ensembl"/>
        </authorList>
    </citation>
    <scope>IDENTIFICATION</scope>
</reference>
<dbReference type="KEGG" id="sfm:108919219"/>
<dbReference type="AlphaFoldDB" id="A0A8C9QR28"/>
<keyword evidence="3" id="KW-0053">Apoptosis</keyword>
<dbReference type="OrthoDB" id="9990004at2759"/>
<dbReference type="GO" id="GO:0005576">
    <property type="term" value="C:extracellular region"/>
    <property type="evidence" value="ECO:0007669"/>
    <property type="project" value="UniProtKB-SubCell"/>
</dbReference>
<dbReference type="Gene3D" id="2.10.50.10">
    <property type="entry name" value="Tumor Necrosis Factor Receptor, subunit A, domain 2"/>
    <property type="match status" value="2"/>
</dbReference>
<dbReference type="Pfam" id="PF00020">
    <property type="entry name" value="TNFR_c6"/>
    <property type="match status" value="2"/>
</dbReference>
<dbReference type="SUPFAM" id="SSF57586">
    <property type="entry name" value="TNF receptor-like"/>
    <property type="match status" value="2"/>
</dbReference>
<keyword evidence="7" id="KW-0325">Glycoprotein</keyword>
<comment type="caution">
    <text evidence="8">Lacks conserved residue(s) required for the propagation of feature annotation.</text>
</comment>
<evidence type="ECO:0000256" key="1">
    <source>
        <dbReference type="ARBA" id="ARBA00004613"/>
    </source>
</evidence>
<evidence type="ECO:0000256" key="5">
    <source>
        <dbReference type="ARBA" id="ARBA00022737"/>
    </source>
</evidence>
<feature type="domain" description="TNFR-Cys" evidence="9">
    <location>
        <begin position="93"/>
        <end position="134"/>
    </location>
</feature>
<evidence type="ECO:0000256" key="6">
    <source>
        <dbReference type="ARBA" id="ARBA00023157"/>
    </source>
</evidence>
<dbReference type="GeneID" id="108919219"/>
<feature type="disulfide bond" evidence="8">
    <location>
        <begin position="94"/>
        <end position="109"/>
    </location>
</feature>
<dbReference type="InterPro" id="IPR001368">
    <property type="entry name" value="TNFR/NGFR_Cys_rich_reg"/>
</dbReference>
<dbReference type="PANTHER" id="PTHR23097:SF116">
    <property type="entry name" value="TUMOR NECROSIS FACTOR RECEPTOR SUPERFAMILY MEMBER 6B"/>
    <property type="match status" value="1"/>
</dbReference>
<dbReference type="SMART" id="SM00208">
    <property type="entry name" value="TNFR"/>
    <property type="match status" value="4"/>
</dbReference>
<keyword evidence="4" id="KW-0732">Signal</keyword>
<evidence type="ECO:0000259" key="9">
    <source>
        <dbReference type="PROSITE" id="PS50050"/>
    </source>
</evidence>
<evidence type="ECO:0000313" key="11">
    <source>
        <dbReference type="Proteomes" id="UP000694397"/>
    </source>
</evidence>
<reference evidence="10 11" key="1">
    <citation type="submission" date="2019-04" db="EMBL/GenBank/DDBJ databases">
        <authorList>
            <consortium name="Wellcome Sanger Institute Data Sharing"/>
        </authorList>
    </citation>
    <scope>NUCLEOTIDE SEQUENCE [LARGE SCALE GENOMIC DNA]</scope>
</reference>
<evidence type="ECO:0000256" key="8">
    <source>
        <dbReference type="PROSITE-ProRule" id="PRU00206"/>
    </source>
</evidence>
<keyword evidence="6 8" id="KW-1015">Disulfide bond</keyword>
<keyword evidence="5" id="KW-0677">Repeat</keyword>
<keyword evidence="2" id="KW-0964">Secreted</keyword>
<evidence type="ECO:0000256" key="4">
    <source>
        <dbReference type="ARBA" id="ARBA00022729"/>
    </source>
</evidence>
<dbReference type="GeneTree" id="ENSGT00940000155167"/>
<dbReference type="Pfam" id="PF21733">
    <property type="entry name" value="Death_3"/>
    <property type="match status" value="1"/>
</dbReference>
<protein>
    <submittedName>
        <fullName evidence="10">Tumor necrosis factor receptor superfamily member 6B-like</fullName>
    </submittedName>
</protein>
<feature type="repeat" description="TNFR-Cys" evidence="8">
    <location>
        <begin position="93"/>
        <end position="134"/>
    </location>
</feature>
<keyword evidence="11" id="KW-1185">Reference proteome</keyword>
<dbReference type="PANTHER" id="PTHR23097">
    <property type="entry name" value="TUMOR NECROSIS FACTOR RECEPTOR SUPERFAMILY MEMBER"/>
    <property type="match status" value="1"/>
</dbReference>
<accession>A0A8C9QR28</accession>
<sequence>MTHALQRFIRLCARRSATGSPGQEREHTDATMLLPLLPLILFIIGSTEPTPTSTITYQYDDPATGLVLTCDRCPPGSYMLAHCSARTRTVCAPCPPGHFTQRWNYLSRCLYCSVACGENQVVKEECSPLRNTVCECRRGYYMYYDLCRRHSECSPGHGVALRGSAYQNTVCEKCPRGTYSPGGSSGAACASHTDCASRGLVLLLKGTDWHDNLCATCQELQAGGGLQLLRGILPDFFGRQKINKNKLVRFVKKSLLRRHHGASVPRDPLAHIGEWCKNADETELRKLPAMLRRSNLHHIAEKLEKKLNIVTNVSPCDPESAVKSESRTVLGPSTE</sequence>
<evidence type="ECO:0000256" key="7">
    <source>
        <dbReference type="ARBA" id="ARBA00023180"/>
    </source>
</evidence>
<dbReference type="GO" id="GO:0006915">
    <property type="term" value="P:apoptotic process"/>
    <property type="evidence" value="ECO:0007669"/>
    <property type="project" value="UniProtKB-KW"/>
</dbReference>
<dbReference type="RefSeq" id="XP_018582589.1">
    <property type="nucleotide sequence ID" value="XM_018727073.1"/>
</dbReference>
<dbReference type="PROSITE" id="PS50050">
    <property type="entry name" value="TNFR_NGFR_2"/>
    <property type="match status" value="1"/>
</dbReference>
<organism evidence="10 11">
    <name type="scientific">Scleropages formosus</name>
    <name type="common">Asian bonytongue</name>
    <name type="synonym">Osteoglossum formosum</name>
    <dbReference type="NCBI Taxonomy" id="113540"/>
    <lineage>
        <taxon>Eukaryota</taxon>
        <taxon>Metazoa</taxon>
        <taxon>Chordata</taxon>
        <taxon>Craniata</taxon>
        <taxon>Vertebrata</taxon>
        <taxon>Euteleostomi</taxon>
        <taxon>Actinopterygii</taxon>
        <taxon>Neopterygii</taxon>
        <taxon>Teleostei</taxon>
        <taxon>Osteoglossocephala</taxon>
        <taxon>Osteoglossomorpha</taxon>
        <taxon>Osteoglossiformes</taxon>
        <taxon>Osteoglossidae</taxon>
        <taxon>Scleropages</taxon>
    </lineage>
</organism>
<feature type="disulfide bond" evidence="8">
    <location>
        <begin position="116"/>
        <end position="134"/>
    </location>
</feature>
<dbReference type="Ensembl" id="ENSSFOT00015001416.2">
    <property type="protein sequence ID" value="ENSSFOP00015001382.1"/>
    <property type="gene ID" value="ENSSFOG00015000990.2"/>
</dbReference>
<proteinExistence type="predicted"/>